<comment type="caution">
    <text evidence="7">The sequence shown here is derived from an EMBL/GenBank/DDBJ whole genome shotgun (WGS) entry which is preliminary data.</text>
</comment>
<feature type="transmembrane region" description="Helical" evidence="5">
    <location>
        <begin position="12"/>
        <end position="31"/>
    </location>
</feature>
<dbReference type="OMA" id="WEWHISG"/>
<evidence type="ECO:0000313" key="8">
    <source>
        <dbReference type="Proteomes" id="UP000243081"/>
    </source>
</evidence>
<dbReference type="InterPro" id="IPR036259">
    <property type="entry name" value="MFS_trans_sf"/>
</dbReference>
<feature type="transmembrane region" description="Helical" evidence="5">
    <location>
        <begin position="43"/>
        <end position="63"/>
    </location>
</feature>
<evidence type="ECO:0000256" key="2">
    <source>
        <dbReference type="ARBA" id="ARBA00022692"/>
    </source>
</evidence>
<keyword evidence="2 5" id="KW-0812">Transmembrane</keyword>
<comment type="subcellular location">
    <subcellularLocation>
        <location evidence="1">Membrane</location>
        <topology evidence="1">Multi-pass membrane protein</topology>
    </subcellularLocation>
</comment>
<gene>
    <name evidence="7" type="ORF">LLEC1_01400</name>
</gene>
<keyword evidence="3 5" id="KW-1133">Transmembrane helix</keyword>
<name>A0A179IV53_CORDF</name>
<feature type="domain" description="Major facilitator superfamily (MFS) profile" evidence="6">
    <location>
        <begin position="1"/>
        <end position="381"/>
    </location>
</feature>
<dbReference type="InterPro" id="IPR011701">
    <property type="entry name" value="MFS"/>
</dbReference>
<evidence type="ECO:0000313" key="7">
    <source>
        <dbReference type="EMBL" id="OAR05952.1"/>
    </source>
</evidence>
<dbReference type="PANTHER" id="PTHR23501">
    <property type="entry name" value="MAJOR FACILITATOR SUPERFAMILY"/>
    <property type="match status" value="1"/>
</dbReference>
<evidence type="ECO:0000256" key="4">
    <source>
        <dbReference type="ARBA" id="ARBA00023136"/>
    </source>
</evidence>
<reference evidence="7 8" key="1">
    <citation type="submission" date="2016-03" db="EMBL/GenBank/DDBJ databases">
        <title>Fine-scale spatial genetic structure of a fungal parasite of coffee scale insects.</title>
        <authorList>
            <person name="Jackson D."/>
            <person name="Zemenick K.A."/>
            <person name="Malloure B."/>
            <person name="Quandt C.A."/>
            <person name="James T.Y."/>
        </authorList>
    </citation>
    <scope>NUCLEOTIDE SEQUENCE [LARGE SCALE GENOMIC DNA]</scope>
    <source>
        <strain evidence="7 8">UM487</strain>
    </source>
</reference>
<dbReference type="SUPFAM" id="SSF103473">
    <property type="entry name" value="MFS general substrate transporter"/>
    <property type="match status" value="1"/>
</dbReference>
<proteinExistence type="predicted"/>
<feature type="transmembrane region" description="Helical" evidence="5">
    <location>
        <begin position="255"/>
        <end position="276"/>
    </location>
</feature>
<evidence type="ECO:0000259" key="6">
    <source>
        <dbReference type="PROSITE" id="PS50850"/>
    </source>
</evidence>
<dbReference type="Proteomes" id="UP000243081">
    <property type="component" value="Unassembled WGS sequence"/>
</dbReference>
<dbReference type="Gene3D" id="1.20.1250.20">
    <property type="entry name" value="MFS general substrate transporter like domains"/>
    <property type="match status" value="1"/>
</dbReference>
<evidence type="ECO:0000256" key="1">
    <source>
        <dbReference type="ARBA" id="ARBA00004141"/>
    </source>
</evidence>
<dbReference type="Pfam" id="PF07690">
    <property type="entry name" value="MFS_1"/>
    <property type="match status" value="1"/>
</dbReference>
<feature type="transmembrane region" description="Helical" evidence="5">
    <location>
        <begin position="109"/>
        <end position="136"/>
    </location>
</feature>
<dbReference type="InterPro" id="IPR020846">
    <property type="entry name" value="MFS_dom"/>
</dbReference>
<keyword evidence="4 5" id="KW-0472">Membrane</keyword>
<feature type="transmembrane region" description="Helical" evidence="5">
    <location>
        <begin position="83"/>
        <end position="103"/>
    </location>
</feature>
<keyword evidence="8" id="KW-1185">Reference proteome</keyword>
<feature type="transmembrane region" description="Helical" evidence="5">
    <location>
        <begin position="192"/>
        <end position="213"/>
    </location>
</feature>
<dbReference type="AlphaFoldDB" id="A0A179IV53"/>
<dbReference type="GO" id="GO:0022857">
    <property type="term" value="F:transmembrane transporter activity"/>
    <property type="evidence" value="ECO:0007669"/>
    <property type="project" value="InterPro"/>
</dbReference>
<dbReference type="PANTHER" id="PTHR23501:SF43">
    <property type="entry name" value="MULTIDRUG TRANSPORTER, PUTATIVE (AFU_ORTHOLOGUE AFUA_6G03040)-RELATED"/>
    <property type="match status" value="1"/>
</dbReference>
<feature type="transmembrane region" description="Helical" evidence="5">
    <location>
        <begin position="225"/>
        <end position="243"/>
    </location>
</feature>
<dbReference type="PROSITE" id="PS50850">
    <property type="entry name" value="MFS"/>
    <property type="match status" value="1"/>
</dbReference>
<organism evidence="7 8">
    <name type="scientific">Cordyceps confragosa</name>
    <name type="common">Lecanicillium lecanii</name>
    <dbReference type="NCBI Taxonomy" id="2714763"/>
    <lineage>
        <taxon>Eukaryota</taxon>
        <taxon>Fungi</taxon>
        <taxon>Dikarya</taxon>
        <taxon>Ascomycota</taxon>
        <taxon>Pezizomycotina</taxon>
        <taxon>Sordariomycetes</taxon>
        <taxon>Hypocreomycetidae</taxon>
        <taxon>Hypocreales</taxon>
        <taxon>Cordycipitaceae</taxon>
        <taxon>Akanthomyces</taxon>
    </lineage>
</organism>
<sequence length="416" mass="44080">MPEICPVPLKQYISAMVSVVIAGSSVLGPTLGGILTHYASWRWVFWINGPTCLVSTLTFVLLWPPARRVPNIPKQSWRSLDAIGTFLLVSAAVLVVFAFQNAGESGNRVWTSAVFIGPLTVGLFSWAVLFAWEYTVDQRLEPGITPAFPIALFRNRAYASAVLSTMTSGYPLLLIIFSSTTRVQAVSEKSSLISGLMLLPMLGMTAVGGTIAGKINRRHRRASETILAGTCLVLLGCGLLTTVRGPADDVKALGFLVFPGLGFGLTTTAATILATVETPPQHRASAQGTLAQLRVLGGSLGISASTVLLRREISARLVDIVSPQDLSALGGGATHLSPVERDAVRAAYSEAFHKGMVSASVVCAVAVLSALCGCRWHRKSAETTEANADVMQQVLTEDKSQDVKRAITSTGPTSTS</sequence>
<evidence type="ECO:0000256" key="3">
    <source>
        <dbReference type="ARBA" id="ARBA00022989"/>
    </source>
</evidence>
<dbReference type="GO" id="GO:0005886">
    <property type="term" value="C:plasma membrane"/>
    <property type="evidence" value="ECO:0007669"/>
    <property type="project" value="TreeGrafter"/>
</dbReference>
<dbReference type="OrthoDB" id="440553at2759"/>
<accession>A0A179IV53</accession>
<dbReference type="EMBL" id="LUKN01000011">
    <property type="protein sequence ID" value="OAR05952.1"/>
    <property type="molecule type" value="Genomic_DNA"/>
</dbReference>
<protein>
    <recommendedName>
        <fullName evidence="6">Major facilitator superfamily (MFS) profile domain-containing protein</fullName>
    </recommendedName>
</protein>
<evidence type="ECO:0000256" key="5">
    <source>
        <dbReference type="SAM" id="Phobius"/>
    </source>
</evidence>
<feature type="transmembrane region" description="Helical" evidence="5">
    <location>
        <begin position="157"/>
        <end position="180"/>
    </location>
</feature>